<feature type="region of interest" description="Disordered" evidence="1">
    <location>
        <begin position="1360"/>
        <end position="1392"/>
    </location>
</feature>
<dbReference type="CDD" id="cd06257">
    <property type="entry name" value="DnaJ"/>
    <property type="match status" value="1"/>
</dbReference>
<accession>A0A2P5EU99</accession>
<dbReference type="STRING" id="63057.A0A2P5EU99"/>
<feature type="region of interest" description="Disordered" evidence="1">
    <location>
        <begin position="672"/>
        <end position="695"/>
    </location>
</feature>
<comment type="caution">
    <text evidence="3">The sequence shown here is derived from an EMBL/GenBank/DDBJ whole genome shotgun (WGS) entry which is preliminary data.</text>
</comment>
<dbReference type="Proteomes" id="UP000237000">
    <property type="component" value="Unassembled WGS sequence"/>
</dbReference>
<evidence type="ECO:0000313" key="3">
    <source>
        <dbReference type="EMBL" id="PON89123.1"/>
    </source>
</evidence>
<feature type="domain" description="J" evidence="2">
    <location>
        <begin position="1278"/>
        <end position="1363"/>
    </location>
</feature>
<dbReference type="InterPro" id="IPR018253">
    <property type="entry name" value="DnaJ_domain_CS"/>
</dbReference>
<dbReference type="SMART" id="SM00028">
    <property type="entry name" value="TPR"/>
    <property type="match status" value="7"/>
</dbReference>
<organism evidence="3 4">
    <name type="scientific">Trema orientale</name>
    <name type="common">Charcoal tree</name>
    <name type="synonym">Celtis orientalis</name>
    <dbReference type="NCBI Taxonomy" id="63057"/>
    <lineage>
        <taxon>Eukaryota</taxon>
        <taxon>Viridiplantae</taxon>
        <taxon>Streptophyta</taxon>
        <taxon>Embryophyta</taxon>
        <taxon>Tracheophyta</taxon>
        <taxon>Spermatophyta</taxon>
        <taxon>Magnoliopsida</taxon>
        <taxon>eudicotyledons</taxon>
        <taxon>Gunneridae</taxon>
        <taxon>Pentapetalae</taxon>
        <taxon>rosids</taxon>
        <taxon>fabids</taxon>
        <taxon>Rosales</taxon>
        <taxon>Cannabaceae</taxon>
        <taxon>Trema</taxon>
    </lineage>
</organism>
<feature type="compositionally biased region" description="Polar residues" evidence="1">
    <location>
        <begin position="1374"/>
        <end position="1387"/>
    </location>
</feature>
<dbReference type="SMART" id="SM00271">
    <property type="entry name" value="DnaJ"/>
    <property type="match status" value="1"/>
</dbReference>
<dbReference type="PANTHER" id="PTHR45181:SF4">
    <property type="entry name" value="HEAT SHOCK PROTEIN DNAJ WITH TETRATRICOPEPTIDE REPEAT-CONTAINING PROTEIN"/>
    <property type="match status" value="1"/>
</dbReference>
<feature type="region of interest" description="Disordered" evidence="1">
    <location>
        <begin position="361"/>
        <end position="388"/>
    </location>
</feature>
<dbReference type="GO" id="GO:0016740">
    <property type="term" value="F:transferase activity"/>
    <property type="evidence" value="ECO:0007669"/>
    <property type="project" value="UniProtKB-KW"/>
</dbReference>
<proteinExistence type="predicted"/>
<feature type="compositionally biased region" description="Polar residues" evidence="1">
    <location>
        <begin position="455"/>
        <end position="464"/>
    </location>
</feature>
<dbReference type="InterPro" id="IPR001623">
    <property type="entry name" value="DnaJ_domain"/>
</dbReference>
<gene>
    <name evidence="3" type="ORF">TorRG33x02_149860</name>
</gene>
<dbReference type="SUPFAM" id="SSF46565">
    <property type="entry name" value="Chaperone J-domain"/>
    <property type="match status" value="1"/>
</dbReference>
<evidence type="ECO:0000256" key="1">
    <source>
        <dbReference type="SAM" id="MobiDB-lite"/>
    </source>
</evidence>
<reference evidence="4" key="1">
    <citation type="submission" date="2016-06" db="EMBL/GenBank/DDBJ databases">
        <title>Parallel loss of symbiosis genes in relatives of nitrogen-fixing non-legume Parasponia.</title>
        <authorList>
            <person name="Van Velzen R."/>
            <person name="Holmer R."/>
            <person name="Bu F."/>
            <person name="Rutten L."/>
            <person name="Van Zeijl A."/>
            <person name="Liu W."/>
            <person name="Santuari L."/>
            <person name="Cao Q."/>
            <person name="Sharma T."/>
            <person name="Shen D."/>
            <person name="Roswanjaya Y."/>
            <person name="Wardhani T."/>
            <person name="Kalhor M.S."/>
            <person name="Jansen J."/>
            <person name="Van den Hoogen J."/>
            <person name="Gungor B."/>
            <person name="Hartog M."/>
            <person name="Hontelez J."/>
            <person name="Verver J."/>
            <person name="Yang W.-C."/>
            <person name="Schijlen E."/>
            <person name="Repin R."/>
            <person name="Schilthuizen M."/>
            <person name="Schranz E."/>
            <person name="Heidstra R."/>
            <person name="Miyata K."/>
            <person name="Fedorova E."/>
            <person name="Kohlen W."/>
            <person name="Bisseling T."/>
            <person name="Smit S."/>
            <person name="Geurts R."/>
        </authorList>
    </citation>
    <scope>NUCLEOTIDE SEQUENCE [LARGE SCALE GENOMIC DNA]</scope>
    <source>
        <strain evidence="4">cv. RG33-2</strain>
    </source>
</reference>
<protein>
    <submittedName>
        <fullName evidence="3">N-terminal acetyltransferase A, auxiliary subunit</fullName>
    </submittedName>
</protein>
<keyword evidence="4" id="KW-1185">Reference proteome</keyword>
<dbReference type="FunCoup" id="A0A2P5EU99">
    <property type="interactions" value="1274"/>
</dbReference>
<dbReference type="Gene3D" id="1.25.40.10">
    <property type="entry name" value="Tetratricopeptide repeat domain"/>
    <property type="match status" value="2"/>
</dbReference>
<dbReference type="SUPFAM" id="SSF48452">
    <property type="entry name" value="TPR-like"/>
    <property type="match status" value="2"/>
</dbReference>
<keyword evidence="3" id="KW-0808">Transferase</keyword>
<dbReference type="InterPro" id="IPR011990">
    <property type="entry name" value="TPR-like_helical_dom_sf"/>
</dbReference>
<feature type="compositionally biased region" description="Polar residues" evidence="1">
    <location>
        <begin position="674"/>
        <end position="695"/>
    </location>
</feature>
<dbReference type="PANTHER" id="PTHR45181">
    <property type="entry name" value="HEAT SHOCK PROTEIN DNAJ WITH TETRATRICOPEPTIDE REPEAT-CONTAINING PROTEIN"/>
    <property type="match status" value="1"/>
</dbReference>
<sequence length="1422" mass="156543">MSPALITQARATTTNHPNGQISYSLSLNFSGFSLEYQSEQYQTLSNAMNPSNAGNRSSGFSSTIENKSDFRFESPPVSRSGSGLTRPRFVKVRKGLSSQNLWSAEIPKSQVDLGYNPFRPISENLIPASSGSEKGCSGSGEFGFGKSSDEAFVFGANTSDSRTSGVAEELKNLKIGSEFVTAKDDVFHSSSSARMSSISGKGGYVHSNKIDENIMSKLPEDLRKLHIGGPGNVEHPEKVMGMDMKLPEDMRKLNIEDPGHEKQGEKVASGRFNLSGNESMRSGFGSTNSVGDSIGKSMEFELQNELNKKLNIKETGKLDGGSVRYNADDMKKFEFGSRKGGESLAESFASTLPDQIKNLNLKDSLNTSDKENPASQSTKSKSSDFDGRKETLLSTNMEEQKGSGAGETLQSDVGAASSNSYAKDMPTGYFGNLLFHNLNKSVHSESMLPPRMQGKNASSSQVSSDLPKDDVKQSGVTASSSASFASSSSHAQTAVNSFEVPVTNRPEKKEEFIFTSKREFSGTPSFEFKTTTTTNLFSGLNENLEFSTKRDFIRDAGMKKKSGKSKRPTKVQLWLGQDFVSRESSYQEIPEASDAYSPMDVSPYQETLADNRCSRENSVTSDDSFSLDNSMGTDSIPKVSIDAIDEDLAMAASCMDINEGNATCRETKEEHFDTNLSAESTLDESASGAETESFKSATEEVDFISDNIVIETEASSSSNIEGYDNWRTKVGFSSSSEGLDGSNFTFSASSAAQGQSSTLKRLQKKKNWLKVGHDTNNISPNARISYASSSPQFIPFSGASLLLSPGKGQKVDPSSLQRKCRDSSEVDRAQAVGRESDSTSAAIVTAQEACEKWRLRGNQAYTAGDLSKAEDCYTQGINCVSRSETSRSCLRALMLCYSNRAATRISLGRMRDALGDCMMAAEIDPNFLRVQVRAANCYLAIGEIEDATRHFRRCLQAGSDVCVDRKIAVEASDGLQKVQKVSKCLDHSADFLQRKRSSDAESALELIAEALKICPYSEKLLEMKAESLFLIRRYEEVIELCEQTLGSAERNSPPGDTHDQSANVDVSRVSKYFYFRLWRCRIAFKSYFHLGRLEDGLALLENQEEKLSATYRNDSKILESSVPLAVTVRELLRHKAAGNEAFQAGRHAEAVERYTAALSCNGESRPFSAVCFCNRAAAYKALGQITDAIADCSLAIALDGNYMKAISRRATLYEMIRDYGQAAHDLQRLVSLITKQVEDKTNNLGASDRSNSSTTDLRQARLRLSEIEEEARKDIPLDMYLILGVEQSVSTSEIKKAYRKAALRHHPDKAGQFLARSDNGDDRLWKEIAEEVYKDADRLFKMIGEAYAVLSDSTKRARYDAEEEMRNAQKKRNGSSTSRAQTDTQNYPFERTGSRRQWRDVWRQYGGSTSTWSEATRSSRYS</sequence>
<feature type="region of interest" description="Disordered" evidence="1">
    <location>
        <begin position="445"/>
        <end position="477"/>
    </location>
</feature>
<dbReference type="Gene3D" id="1.10.287.110">
    <property type="entry name" value="DnaJ domain"/>
    <property type="match status" value="1"/>
</dbReference>
<evidence type="ECO:0000259" key="2">
    <source>
        <dbReference type="PROSITE" id="PS50076"/>
    </source>
</evidence>
<dbReference type="PROSITE" id="PS50076">
    <property type="entry name" value="DNAJ_2"/>
    <property type="match status" value="1"/>
</dbReference>
<name>A0A2P5EU99_TREOI</name>
<dbReference type="InParanoid" id="A0A2P5EU99"/>
<dbReference type="EMBL" id="JXTC01000097">
    <property type="protein sequence ID" value="PON89123.1"/>
    <property type="molecule type" value="Genomic_DNA"/>
</dbReference>
<dbReference type="Pfam" id="PF00226">
    <property type="entry name" value="DnaJ"/>
    <property type="match status" value="1"/>
</dbReference>
<dbReference type="PRINTS" id="PR00625">
    <property type="entry name" value="JDOMAIN"/>
</dbReference>
<dbReference type="OrthoDB" id="10250354at2759"/>
<dbReference type="InterPro" id="IPR019734">
    <property type="entry name" value="TPR_rpt"/>
</dbReference>
<dbReference type="InterPro" id="IPR036869">
    <property type="entry name" value="J_dom_sf"/>
</dbReference>
<dbReference type="PROSITE" id="PS00636">
    <property type="entry name" value="DNAJ_1"/>
    <property type="match status" value="1"/>
</dbReference>
<evidence type="ECO:0000313" key="4">
    <source>
        <dbReference type="Proteomes" id="UP000237000"/>
    </source>
</evidence>
<feature type="compositionally biased region" description="Polar residues" evidence="1">
    <location>
        <begin position="361"/>
        <end position="380"/>
    </location>
</feature>